<sequence>MVMLKVIIGIDEDRHAQVLAEALEEAFRSGIAPTVSVEPPIVQVLAEGLILPQEALFCPLTLKLPSGLDFPAKAVYQACQAVEDLRQVVRGWGYEVGEGRYWLPIVRTAKGPLYAEAIALTPEGTYVQPFDLVDRDRQPLYHLSHRLLERLRATPGVYLVQFDLTPQEIVFDRLLPFPDFPALASIGVQSPDLWVCHWSCLLGQPLHDLTIVPQLPETV</sequence>
<keyword evidence="2" id="KW-1185">Reference proteome</keyword>
<organism evidence="1 2">
    <name type="scientific">Desertifilum tharense IPPAS B-1220</name>
    <dbReference type="NCBI Taxonomy" id="1781255"/>
    <lineage>
        <taxon>Bacteria</taxon>
        <taxon>Bacillati</taxon>
        <taxon>Cyanobacteriota</taxon>
        <taxon>Cyanophyceae</taxon>
        <taxon>Desertifilales</taxon>
        <taxon>Desertifilaceae</taxon>
        <taxon>Desertifilum</taxon>
    </lineage>
</organism>
<accession>A0ACD5GR24</accession>
<proteinExistence type="predicted"/>
<name>A0ACD5GR24_9CYAN</name>
<protein>
    <submittedName>
        <fullName evidence="1">Uncharacterized protein</fullName>
    </submittedName>
</protein>
<reference evidence="1 2" key="1">
    <citation type="journal article" date="2016" name="Genome Announc.">
        <title>Draft Genome Sequence of the Thermotolerant Cyanobacterium Desertifilum sp. IPPAS B-1220.</title>
        <authorList>
            <person name="Mironov K.S."/>
            <person name="Sinetova M.A."/>
            <person name="Bolatkhan K."/>
            <person name="Zayadan B.K."/>
            <person name="Ustinova V.V."/>
            <person name="Kupriyanova E.V."/>
            <person name="Skrypnik A.N."/>
            <person name="Gogoleva N.E."/>
            <person name="Gogolev Y.V."/>
            <person name="Los D.A."/>
        </authorList>
    </citation>
    <scope>NUCLEOTIDE SEQUENCE [LARGE SCALE GENOMIC DNA]</scope>
    <source>
        <strain evidence="1 2">IPPAS B-1220</strain>
    </source>
</reference>
<gene>
    <name evidence="1" type="ORF">BH720_027280</name>
</gene>
<dbReference type="Proteomes" id="UP000095472">
    <property type="component" value="Chromosome"/>
</dbReference>
<evidence type="ECO:0000313" key="1">
    <source>
        <dbReference type="EMBL" id="XPM63094.1"/>
    </source>
</evidence>
<dbReference type="EMBL" id="CP182909">
    <property type="protein sequence ID" value="XPM63094.1"/>
    <property type="molecule type" value="Genomic_DNA"/>
</dbReference>
<evidence type="ECO:0000313" key="2">
    <source>
        <dbReference type="Proteomes" id="UP000095472"/>
    </source>
</evidence>